<dbReference type="InterPro" id="IPR027417">
    <property type="entry name" value="P-loop_NTPase"/>
</dbReference>
<dbReference type="RefSeq" id="WP_011313009.1">
    <property type="nucleotide sequence ID" value="NC_007404.1"/>
</dbReference>
<evidence type="ECO:0000313" key="1">
    <source>
        <dbReference type="EMBL" id="AAZ98450.1"/>
    </source>
</evidence>
<dbReference type="OrthoDB" id="4544211at2"/>
<dbReference type="STRING" id="292415.Tbd_2497"/>
<organism evidence="1 2">
    <name type="scientific">Thiobacillus denitrificans (strain ATCC 25259 / T1)</name>
    <dbReference type="NCBI Taxonomy" id="292415"/>
    <lineage>
        <taxon>Bacteria</taxon>
        <taxon>Pseudomonadati</taxon>
        <taxon>Pseudomonadota</taxon>
        <taxon>Betaproteobacteria</taxon>
        <taxon>Nitrosomonadales</taxon>
        <taxon>Thiobacillaceae</taxon>
        <taxon>Thiobacillus</taxon>
    </lineage>
</organism>
<dbReference type="InterPro" id="IPR027600">
    <property type="entry name" value="HprK-rel_A"/>
</dbReference>
<keyword evidence="1" id="KW-0418">Kinase</keyword>
<dbReference type="KEGG" id="tbd:Tbd_2497"/>
<gene>
    <name evidence="1" type="ordered locus">Tbd_2497</name>
</gene>
<dbReference type="HOGENOM" id="CLU_083312_0_0_4"/>
<accession>Q3SG06</accession>
<dbReference type="AlphaFoldDB" id="Q3SG06"/>
<dbReference type="eggNOG" id="COG1493">
    <property type="taxonomic scope" value="Bacteria"/>
</dbReference>
<proteinExistence type="predicted"/>
<sequence length="309" mass="34476">MKLLQLPRTELRRQLAGPGVWMRTGPFSLRLQSRVPFVAEGLAELYGQFEVRSAHEAFADFHVSVNAPAGVRRWLRPQVSFYFDGTQPFKPLPRDQAFPMLEWGLNWCVSTQAHHYLIIHAAVVEKNGLAAVLPAPPGSGKSTLTAGLVLSGWRLLSDELTLIHRKTGLIQPLPRPVSLKNTSIDVVRRFDAEAYINRASHDTVKGTVAHMRPPRDSVLRQHEAARPGWVIFPQWQAGAATTLTPRSRAQTFMFLAQNAFNYSHLGADGFRAGTALVDQAACYDFRYSDLHEAVRAFDRLAESRPSSLS</sequence>
<protein>
    <submittedName>
        <fullName evidence="1">HPr kinase</fullName>
    </submittedName>
</protein>
<reference evidence="1 2" key="1">
    <citation type="journal article" date="2006" name="J. Bacteriol.">
        <title>The genome sequence of the obligately chemolithoautotrophic, facultatively anaerobic bacterium Thiobacillus denitrificans.</title>
        <authorList>
            <person name="Beller H.R."/>
            <person name="Chain P.S."/>
            <person name="Letain T.E."/>
            <person name="Chakicherla A."/>
            <person name="Larimer F.W."/>
            <person name="Richardson P.M."/>
            <person name="Coleman M.A."/>
            <person name="Wood A.P."/>
            <person name="Kelly D.P."/>
        </authorList>
    </citation>
    <scope>NUCLEOTIDE SEQUENCE [LARGE SCALE GENOMIC DNA]</scope>
    <source>
        <strain evidence="1 2">ATCC 25259</strain>
    </source>
</reference>
<dbReference type="GO" id="GO:0016301">
    <property type="term" value="F:kinase activity"/>
    <property type="evidence" value="ECO:0007669"/>
    <property type="project" value="UniProtKB-KW"/>
</dbReference>
<dbReference type="Gene3D" id="3.40.50.300">
    <property type="entry name" value="P-loop containing nucleotide triphosphate hydrolases"/>
    <property type="match status" value="1"/>
</dbReference>
<dbReference type="Proteomes" id="UP000008291">
    <property type="component" value="Chromosome"/>
</dbReference>
<keyword evidence="1" id="KW-0808">Transferase</keyword>
<evidence type="ECO:0000313" key="2">
    <source>
        <dbReference type="Proteomes" id="UP000008291"/>
    </source>
</evidence>
<dbReference type="NCBIfam" id="TIGR04352">
    <property type="entry name" value="HprK_rel_A"/>
    <property type="match status" value="1"/>
</dbReference>
<keyword evidence="2" id="KW-1185">Reference proteome</keyword>
<dbReference type="SUPFAM" id="SSF53795">
    <property type="entry name" value="PEP carboxykinase-like"/>
    <property type="match status" value="1"/>
</dbReference>
<dbReference type="EMBL" id="CP000116">
    <property type="protein sequence ID" value="AAZ98450.1"/>
    <property type="molecule type" value="Genomic_DNA"/>
</dbReference>
<name>Q3SG06_THIDA</name>